<proteinExistence type="predicted"/>
<dbReference type="Proteomes" id="UP000449906">
    <property type="component" value="Unassembled WGS sequence"/>
</dbReference>
<organism evidence="3 4">
    <name type="scientific">Nocardioides simplex</name>
    <name type="common">Arthrobacter simplex</name>
    <dbReference type="NCBI Taxonomy" id="2045"/>
    <lineage>
        <taxon>Bacteria</taxon>
        <taxon>Bacillati</taxon>
        <taxon>Actinomycetota</taxon>
        <taxon>Actinomycetes</taxon>
        <taxon>Propionibacteriales</taxon>
        <taxon>Nocardioidaceae</taxon>
        <taxon>Pimelobacter</taxon>
    </lineage>
</organism>
<dbReference type="AlphaFoldDB" id="A0A7J5E3M9"/>
<dbReference type="InterPro" id="IPR011528">
    <property type="entry name" value="NERD"/>
</dbReference>
<feature type="region of interest" description="Disordered" evidence="1">
    <location>
        <begin position="66"/>
        <end position="94"/>
    </location>
</feature>
<name>A0A7J5E3M9_NOCSI</name>
<feature type="compositionally biased region" description="Pro residues" evidence="1">
    <location>
        <begin position="74"/>
        <end position="94"/>
    </location>
</feature>
<sequence>MDVASADDPAWVVRRWRRYGYDRLYVERPDGAKVGYWDLAADTAHPSAPGDEPLLLRAVTAWKDGDRGAAVPPEAGPAPDPAPGPAPGPAPAAPVPWIDLATTPPGAAAREQAEAARAAAPIKTVLARVLGVHTDERAWRLGAVGEEQVAAQLAKVARNDARWRFLHAIPVGTRGSDIDHLVIGPGGVFTVNTKHHPGASIWVGGETLLVNGTRQPYVRNARHEAERAGRLLSAACGFPVHVSGLVVPVNTDEVVVKSQPAGVAVVPRRRLAGWLTRHGEIHPPATVESIFAMARRSTTWQA</sequence>
<evidence type="ECO:0000256" key="1">
    <source>
        <dbReference type="SAM" id="MobiDB-lite"/>
    </source>
</evidence>
<dbReference type="EMBL" id="WBVM01000001">
    <property type="protein sequence ID" value="KAB2812544.1"/>
    <property type="molecule type" value="Genomic_DNA"/>
</dbReference>
<dbReference type="PROSITE" id="PS50965">
    <property type="entry name" value="NERD"/>
    <property type="match status" value="1"/>
</dbReference>
<reference evidence="3 4" key="1">
    <citation type="submission" date="2019-09" db="EMBL/GenBank/DDBJ databases">
        <title>Pimelobacter sp. isolated from Paulinella.</title>
        <authorList>
            <person name="Jeong S.E."/>
        </authorList>
    </citation>
    <scope>NUCLEOTIDE SEQUENCE [LARGE SCALE GENOMIC DNA]</scope>
    <source>
        <strain evidence="3 4">Pch-N</strain>
    </source>
</reference>
<feature type="domain" description="NERD" evidence="2">
    <location>
        <begin position="141"/>
        <end position="255"/>
    </location>
</feature>
<evidence type="ECO:0000313" key="3">
    <source>
        <dbReference type="EMBL" id="KAB2812544.1"/>
    </source>
</evidence>
<dbReference type="RefSeq" id="WP_151579895.1">
    <property type="nucleotide sequence ID" value="NZ_WBVM01000001.1"/>
</dbReference>
<evidence type="ECO:0000313" key="4">
    <source>
        <dbReference type="Proteomes" id="UP000449906"/>
    </source>
</evidence>
<gene>
    <name evidence="3" type="ORF">F9L07_12370</name>
</gene>
<dbReference type="Pfam" id="PF08378">
    <property type="entry name" value="NERD"/>
    <property type="match status" value="1"/>
</dbReference>
<protein>
    <submittedName>
        <fullName evidence="3">NERD domain-containing protein</fullName>
    </submittedName>
</protein>
<accession>A0A7J5E3M9</accession>
<evidence type="ECO:0000259" key="2">
    <source>
        <dbReference type="PROSITE" id="PS50965"/>
    </source>
</evidence>
<comment type="caution">
    <text evidence="3">The sequence shown here is derived from an EMBL/GenBank/DDBJ whole genome shotgun (WGS) entry which is preliminary data.</text>
</comment>